<proteinExistence type="predicted"/>
<dbReference type="EMBL" id="CP119316">
    <property type="protein sequence ID" value="WEK47508.1"/>
    <property type="molecule type" value="Genomic_DNA"/>
</dbReference>
<sequence length="115" mass="13041">MNRILRRTLFTLAIMACPATMTAPISAGTAERGGPVRYPVKEVTIKLLLDAENHPRRCEVVEVKAVPDSFRVTRRDKLSARIDCSLFMQRNRQRTFPPKPGTRVYITTLRSRAAD</sequence>
<evidence type="ECO:0000313" key="2">
    <source>
        <dbReference type="EMBL" id="WEK47508.1"/>
    </source>
</evidence>
<evidence type="ECO:0000256" key="1">
    <source>
        <dbReference type="SAM" id="SignalP"/>
    </source>
</evidence>
<dbReference type="AlphaFoldDB" id="A0AAJ5X8G5"/>
<name>A0AAJ5X8G5_9SPHN</name>
<feature type="signal peptide" evidence="1">
    <location>
        <begin position="1"/>
        <end position="23"/>
    </location>
</feature>
<gene>
    <name evidence="2" type="ORF">P0Y56_04240</name>
</gene>
<accession>A0AAJ5X8G5</accession>
<feature type="chain" id="PRO_5042573972" evidence="1">
    <location>
        <begin position="24"/>
        <end position="115"/>
    </location>
</feature>
<protein>
    <submittedName>
        <fullName evidence="2">Uncharacterized protein</fullName>
    </submittedName>
</protein>
<keyword evidence="1" id="KW-0732">Signal</keyword>
<dbReference type="KEGG" id="acob:P0Y56_04240"/>
<organism evidence="2 3">
    <name type="scientific">Candidatus Andeanibacterium colombiense</name>
    <dbReference type="NCBI Taxonomy" id="3121345"/>
    <lineage>
        <taxon>Bacteria</taxon>
        <taxon>Pseudomonadati</taxon>
        <taxon>Pseudomonadota</taxon>
        <taxon>Alphaproteobacteria</taxon>
        <taxon>Sphingomonadales</taxon>
        <taxon>Sphingomonadaceae</taxon>
        <taxon>Candidatus Andeanibacterium</taxon>
    </lineage>
</organism>
<dbReference type="Proteomes" id="UP001218362">
    <property type="component" value="Chromosome"/>
</dbReference>
<evidence type="ECO:0000313" key="3">
    <source>
        <dbReference type="Proteomes" id="UP001218362"/>
    </source>
</evidence>
<reference evidence="2" key="1">
    <citation type="submission" date="2023-03" db="EMBL/GenBank/DDBJ databases">
        <title>Andean soil-derived lignocellulolytic bacterial consortium as a source of novel taxa and putative plastic-active enzymes.</title>
        <authorList>
            <person name="Diaz-Garcia L."/>
            <person name="Chuvochina M."/>
            <person name="Feuerriegel G."/>
            <person name="Bunk B."/>
            <person name="Sproer C."/>
            <person name="Streit W.R."/>
            <person name="Rodriguez L.M."/>
            <person name="Overmann J."/>
            <person name="Jimenez D.J."/>
        </authorList>
    </citation>
    <scope>NUCLEOTIDE SEQUENCE</scope>
    <source>
        <strain evidence="2">MAG 26</strain>
    </source>
</reference>